<proteinExistence type="predicted"/>
<feature type="compositionally biased region" description="Low complexity" evidence="6">
    <location>
        <begin position="499"/>
        <end position="516"/>
    </location>
</feature>
<feature type="compositionally biased region" description="Basic and acidic residues" evidence="6">
    <location>
        <begin position="477"/>
        <end position="487"/>
    </location>
</feature>
<accession>A0A7H9HZS6</accession>
<dbReference type="InterPro" id="IPR004827">
    <property type="entry name" value="bZIP"/>
</dbReference>
<feature type="region of interest" description="Disordered" evidence="6">
    <location>
        <begin position="70"/>
        <end position="95"/>
    </location>
</feature>
<feature type="domain" description="BZIP" evidence="7">
    <location>
        <begin position="358"/>
        <end position="407"/>
    </location>
</feature>
<dbReference type="SUPFAM" id="SSF57959">
    <property type="entry name" value="Leucine zipper domain"/>
    <property type="match status" value="1"/>
</dbReference>
<evidence type="ECO:0000256" key="4">
    <source>
        <dbReference type="ARBA" id="ARBA00023242"/>
    </source>
</evidence>
<dbReference type="InterPro" id="IPR051027">
    <property type="entry name" value="bZIP_transcription_factors"/>
</dbReference>
<feature type="compositionally biased region" description="Polar residues" evidence="6">
    <location>
        <begin position="243"/>
        <end position="254"/>
    </location>
</feature>
<keyword evidence="2" id="KW-0805">Transcription regulation</keyword>
<dbReference type="Pfam" id="PF00170">
    <property type="entry name" value="bZIP_1"/>
    <property type="match status" value="1"/>
</dbReference>
<feature type="compositionally biased region" description="Polar residues" evidence="6">
    <location>
        <begin position="208"/>
        <end position="225"/>
    </location>
</feature>
<feature type="coiled-coil region" evidence="5">
    <location>
        <begin position="376"/>
        <end position="403"/>
    </location>
</feature>
<dbReference type="Pfam" id="PF11785">
    <property type="entry name" value="Aft1_OSA"/>
    <property type="match status" value="1"/>
</dbReference>
<dbReference type="AlphaFoldDB" id="A0A7H9HZS6"/>
<comment type="subcellular location">
    <subcellularLocation>
        <location evidence="1">Nucleus</location>
    </subcellularLocation>
</comment>
<keyword evidence="5" id="KW-0175">Coiled coil</keyword>
<feature type="region of interest" description="Disordered" evidence="6">
    <location>
        <begin position="287"/>
        <end position="365"/>
    </location>
</feature>
<dbReference type="GO" id="GO:0005634">
    <property type="term" value="C:nucleus"/>
    <property type="evidence" value="ECO:0007669"/>
    <property type="project" value="UniProtKB-SubCell"/>
</dbReference>
<keyword evidence="3" id="KW-0804">Transcription</keyword>
<dbReference type="SMART" id="SM00338">
    <property type="entry name" value="BRLZ"/>
    <property type="match status" value="1"/>
</dbReference>
<protein>
    <recommendedName>
        <fullName evidence="7">BZIP domain-containing protein</fullName>
    </recommendedName>
</protein>
<feature type="compositionally biased region" description="Low complexity" evidence="6">
    <location>
        <begin position="318"/>
        <end position="337"/>
    </location>
</feature>
<feature type="region of interest" description="Disordered" evidence="6">
    <location>
        <begin position="461"/>
        <end position="580"/>
    </location>
</feature>
<dbReference type="CDD" id="cd14687">
    <property type="entry name" value="bZIP_ATF2"/>
    <property type="match status" value="1"/>
</dbReference>
<evidence type="ECO:0000256" key="1">
    <source>
        <dbReference type="ARBA" id="ARBA00004123"/>
    </source>
</evidence>
<feature type="compositionally biased region" description="Basic and acidic residues" evidence="6">
    <location>
        <begin position="338"/>
        <end position="365"/>
    </location>
</feature>
<evidence type="ECO:0000313" key="8">
    <source>
        <dbReference type="EMBL" id="QLQ82639.1"/>
    </source>
</evidence>
<dbReference type="PROSITE" id="PS50217">
    <property type="entry name" value="BZIP"/>
    <property type="match status" value="1"/>
</dbReference>
<dbReference type="OrthoDB" id="295274at2759"/>
<evidence type="ECO:0000256" key="6">
    <source>
        <dbReference type="SAM" id="MobiDB-lite"/>
    </source>
</evidence>
<feature type="region of interest" description="Disordered" evidence="6">
    <location>
        <begin position="202"/>
        <end position="275"/>
    </location>
</feature>
<dbReference type="EMBL" id="CP059274">
    <property type="protein sequence ID" value="QLQ82639.1"/>
    <property type="molecule type" value="Genomic_DNA"/>
</dbReference>
<evidence type="ECO:0000256" key="2">
    <source>
        <dbReference type="ARBA" id="ARBA00023015"/>
    </source>
</evidence>
<feature type="compositionally biased region" description="Polar residues" evidence="6">
    <location>
        <begin position="488"/>
        <end position="498"/>
    </location>
</feature>
<reference evidence="8 9" key="1">
    <citation type="submission" date="2020-06" db="EMBL/GenBank/DDBJ databases">
        <title>The yeast mating-type switching endonuclease HO is a domesticated member of an unorthodox homing genetic element family.</title>
        <authorList>
            <person name="Coughlan A.Y."/>
            <person name="Lombardi L."/>
            <person name="Braun-Galleani S."/>
            <person name="Martos A.R."/>
            <person name="Galeote V."/>
            <person name="Bigey F."/>
            <person name="Dequin S."/>
            <person name="Byrne K.P."/>
            <person name="Wolfe K.H."/>
        </authorList>
    </citation>
    <scope>NUCLEOTIDE SEQUENCE [LARGE SCALE GENOMIC DNA]</scope>
    <source>
        <strain evidence="8 9">CBS2947</strain>
    </source>
</reference>
<sequence length="605" mass="65564">MVQNDRNNGLVGVTGNTSMFDLEPNPFEQSFASTKKSQTVSGVVSSPQDQRIAGIVPGRANDKSCKVIKESEVGNQRRSSVFSYGGQKPHLQSPPLLTPGGSRRLPPILLSPNFIQQAPNGSLAVPGPLGPVMVNYSSMSPKNELVNADTELQRPPLTLGLSKTVFTPNESSLRTGLTPNIQGPIAQMGTMHHQGLTLPYLGGPRNDIGSQEDNRNSTVYGTTGNELGGPSQPYTPGIGSLLGLSSTQGFQRSTNPPPRNGVLPAASPLADPNSAKRFPQIQDYVAEPIPSATKDRHTKSLDSNSPSRTAVRRKRKSSTSSRGSKSTKSSRRNTPTSHDSKNTAKKETSDKDSDEGQERKRREFLERNRVAASKFRKRKKEYIKRVETDLKFYEAEYEDMSHAINKLCGIVNVSCSPVASSSLVCMLETAISKNDATSSLSILAHIKQILYQTRYFQRNGRNPRREIEYPPDSDDDDRQRTDKESNSRHNSISNKTPATSVPGDPPSGSTGSTKSTCASAPSFREEDPTQDKKPSDESTIPSAIGTISSLPTVINGRPVIPLSEIDPHSNSDPSSISGIRQSSLVNLTSDVVTTDSISFKYPNSD</sequence>
<dbReference type="Gene3D" id="1.20.5.170">
    <property type="match status" value="1"/>
</dbReference>
<dbReference type="InterPro" id="IPR020956">
    <property type="entry name" value="TF_Aft1_OSM"/>
</dbReference>
<dbReference type="InterPro" id="IPR046347">
    <property type="entry name" value="bZIP_sf"/>
</dbReference>
<evidence type="ECO:0000313" key="9">
    <source>
        <dbReference type="Proteomes" id="UP000510647"/>
    </source>
</evidence>
<feature type="compositionally biased region" description="Polar residues" evidence="6">
    <location>
        <begin position="73"/>
        <end position="82"/>
    </location>
</feature>
<dbReference type="Proteomes" id="UP000510647">
    <property type="component" value="Chromosome 8"/>
</dbReference>
<dbReference type="PANTHER" id="PTHR19304">
    <property type="entry name" value="CYCLIC-AMP RESPONSE ELEMENT BINDING PROTEIN"/>
    <property type="match status" value="1"/>
</dbReference>
<feature type="compositionally biased region" description="Polar residues" evidence="6">
    <location>
        <begin position="568"/>
        <end position="580"/>
    </location>
</feature>
<dbReference type="GO" id="GO:0003700">
    <property type="term" value="F:DNA-binding transcription factor activity"/>
    <property type="evidence" value="ECO:0007669"/>
    <property type="project" value="InterPro"/>
</dbReference>
<keyword evidence="9" id="KW-1185">Reference proteome</keyword>
<evidence type="ECO:0000256" key="3">
    <source>
        <dbReference type="ARBA" id="ARBA00023163"/>
    </source>
</evidence>
<organism evidence="8 9">
    <name type="scientific">Torulaspora globosa</name>
    <dbReference type="NCBI Taxonomy" id="48254"/>
    <lineage>
        <taxon>Eukaryota</taxon>
        <taxon>Fungi</taxon>
        <taxon>Dikarya</taxon>
        <taxon>Ascomycota</taxon>
        <taxon>Saccharomycotina</taxon>
        <taxon>Saccharomycetes</taxon>
        <taxon>Saccharomycetales</taxon>
        <taxon>Saccharomycetaceae</taxon>
        <taxon>Torulaspora</taxon>
    </lineage>
</organism>
<evidence type="ECO:0000259" key="7">
    <source>
        <dbReference type="PROSITE" id="PS50217"/>
    </source>
</evidence>
<evidence type="ECO:0000256" key="5">
    <source>
        <dbReference type="SAM" id="Coils"/>
    </source>
</evidence>
<name>A0A7H9HZS6_9SACH</name>
<feature type="compositionally biased region" description="Basic and acidic residues" evidence="6">
    <location>
        <begin position="523"/>
        <end position="536"/>
    </location>
</feature>
<gene>
    <name evidence="8" type="ORF">HG537_0H04020</name>
</gene>
<keyword evidence="4" id="KW-0539">Nucleus</keyword>
<feature type="compositionally biased region" description="Polar residues" evidence="6">
    <location>
        <begin position="537"/>
        <end position="552"/>
    </location>
</feature>